<evidence type="ECO:0000313" key="4">
    <source>
        <dbReference type="EMBL" id="KAF2851328.1"/>
    </source>
</evidence>
<dbReference type="EMBL" id="MU006302">
    <property type="protein sequence ID" value="KAF2851328.1"/>
    <property type="molecule type" value="Genomic_DNA"/>
</dbReference>
<dbReference type="InterPro" id="IPR021884">
    <property type="entry name" value="Ice-bd_prot"/>
</dbReference>
<dbReference type="Proteomes" id="UP000799423">
    <property type="component" value="Unassembled WGS sequence"/>
</dbReference>
<evidence type="ECO:0000256" key="1">
    <source>
        <dbReference type="ARBA" id="ARBA00005445"/>
    </source>
</evidence>
<comment type="similarity">
    <text evidence="1">Belongs to the ice-binding protein family.</text>
</comment>
<feature type="non-terminal residue" evidence="4">
    <location>
        <position position="219"/>
    </location>
</feature>
<evidence type="ECO:0000256" key="2">
    <source>
        <dbReference type="ARBA" id="ARBA00022729"/>
    </source>
</evidence>
<reference evidence="4" key="1">
    <citation type="submission" date="2020-01" db="EMBL/GenBank/DDBJ databases">
        <authorList>
            <consortium name="DOE Joint Genome Institute"/>
            <person name="Haridas S."/>
            <person name="Albert R."/>
            <person name="Binder M."/>
            <person name="Bloem J."/>
            <person name="Labutti K."/>
            <person name="Salamov A."/>
            <person name="Andreopoulos B."/>
            <person name="Baker S.E."/>
            <person name="Barry K."/>
            <person name="Bills G."/>
            <person name="Bluhm B.H."/>
            <person name="Cannon C."/>
            <person name="Castanera R."/>
            <person name="Culley D.E."/>
            <person name="Daum C."/>
            <person name="Ezra D."/>
            <person name="Gonzalez J.B."/>
            <person name="Henrissat B."/>
            <person name="Kuo A."/>
            <person name="Liang C."/>
            <person name="Lipzen A."/>
            <person name="Lutzoni F."/>
            <person name="Magnuson J."/>
            <person name="Mondo S."/>
            <person name="Nolan M."/>
            <person name="Ohm R."/>
            <person name="Pangilinan J."/>
            <person name="Park H.-J."/>
            <person name="Ramirez L."/>
            <person name="Alfaro M."/>
            <person name="Sun H."/>
            <person name="Tritt A."/>
            <person name="Yoshinaga Y."/>
            <person name="Zwiers L.-H."/>
            <person name="Turgeon B.G."/>
            <person name="Goodwin S.B."/>
            <person name="Spatafora J.W."/>
            <person name="Crous P.W."/>
            <person name="Grigoriev I.V."/>
        </authorList>
    </citation>
    <scope>NUCLEOTIDE SEQUENCE</scope>
    <source>
        <strain evidence="4">IPT5</strain>
    </source>
</reference>
<dbReference type="OrthoDB" id="10264374at2759"/>
<keyword evidence="2 3" id="KW-0732">Signal</keyword>
<sequence>MRFPALLATICGLVGSSLAQINLGTTAGFGVIARTAVTNTGNTVIAGSLGIYPNTESSITGFPPGRSGTIYAGNGVADQAQADARAAYNTAASLASTASITADLGGQTLVAGTYTSGSSVQITGPLTLDAQNDPNALFVFQIGTTLTTASASSIVLVNGARACNVFFQVGSSATLGSTTIFNGNILALASISLGDGATVNGGLYALTGAVTLINDQVAA</sequence>
<feature type="signal peptide" evidence="3">
    <location>
        <begin position="1"/>
        <end position="19"/>
    </location>
</feature>
<organism evidence="4 5">
    <name type="scientific">Plenodomus tracheiphilus IPT5</name>
    <dbReference type="NCBI Taxonomy" id="1408161"/>
    <lineage>
        <taxon>Eukaryota</taxon>
        <taxon>Fungi</taxon>
        <taxon>Dikarya</taxon>
        <taxon>Ascomycota</taxon>
        <taxon>Pezizomycotina</taxon>
        <taxon>Dothideomycetes</taxon>
        <taxon>Pleosporomycetidae</taxon>
        <taxon>Pleosporales</taxon>
        <taxon>Pleosporineae</taxon>
        <taxon>Leptosphaeriaceae</taxon>
        <taxon>Plenodomus</taxon>
    </lineage>
</organism>
<feature type="chain" id="PRO_5025378220" description="Antifreeze protein" evidence="3">
    <location>
        <begin position="20"/>
        <end position="219"/>
    </location>
</feature>
<dbReference type="AlphaFoldDB" id="A0A6A7BAY0"/>
<keyword evidence="5" id="KW-1185">Reference proteome</keyword>
<evidence type="ECO:0000256" key="3">
    <source>
        <dbReference type="SAM" id="SignalP"/>
    </source>
</evidence>
<gene>
    <name evidence="4" type="ORF">T440DRAFT_394864</name>
</gene>
<evidence type="ECO:0008006" key="6">
    <source>
        <dbReference type="Google" id="ProtNLM"/>
    </source>
</evidence>
<accession>A0A6A7BAY0</accession>
<name>A0A6A7BAY0_9PLEO</name>
<proteinExistence type="inferred from homology"/>
<evidence type="ECO:0000313" key="5">
    <source>
        <dbReference type="Proteomes" id="UP000799423"/>
    </source>
</evidence>
<dbReference type="Pfam" id="PF11999">
    <property type="entry name" value="Ice_binding"/>
    <property type="match status" value="1"/>
</dbReference>
<protein>
    <recommendedName>
        <fullName evidence="6">Antifreeze protein</fullName>
    </recommendedName>
</protein>